<dbReference type="EMBL" id="BKCJ011237036">
    <property type="protein sequence ID" value="GFD08241.1"/>
    <property type="molecule type" value="Genomic_DNA"/>
</dbReference>
<comment type="caution">
    <text evidence="1">The sequence shown here is derived from an EMBL/GenBank/DDBJ whole genome shotgun (WGS) entry which is preliminary data.</text>
</comment>
<dbReference type="AlphaFoldDB" id="A0A699TG27"/>
<proteinExistence type="predicted"/>
<evidence type="ECO:0000313" key="1">
    <source>
        <dbReference type="EMBL" id="GFD08241.1"/>
    </source>
</evidence>
<protein>
    <submittedName>
        <fullName evidence="1">Uncharacterized protein</fullName>
    </submittedName>
</protein>
<name>A0A699TG27_TANCI</name>
<organism evidence="1">
    <name type="scientific">Tanacetum cinerariifolium</name>
    <name type="common">Dalmatian daisy</name>
    <name type="synonym">Chrysanthemum cinerariifolium</name>
    <dbReference type="NCBI Taxonomy" id="118510"/>
    <lineage>
        <taxon>Eukaryota</taxon>
        <taxon>Viridiplantae</taxon>
        <taxon>Streptophyta</taxon>
        <taxon>Embryophyta</taxon>
        <taxon>Tracheophyta</taxon>
        <taxon>Spermatophyta</taxon>
        <taxon>Magnoliopsida</taxon>
        <taxon>eudicotyledons</taxon>
        <taxon>Gunneridae</taxon>
        <taxon>Pentapetalae</taxon>
        <taxon>asterids</taxon>
        <taxon>campanulids</taxon>
        <taxon>Asterales</taxon>
        <taxon>Asteraceae</taxon>
        <taxon>Asteroideae</taxon>
        <taxon>Anthemideae</taxon>
        <taxon>Anthemidinae</taxon>
        <taxon>Tanacetum</taxon>
    </lineage>
</organism>
<accession>A0A699TG27</accession>
<sequence length="125" mass="13937">MDPQGDIMVQTSLPKRSLMPIFSGPPFTKMPTSLLKIVTRANDKGNFHNGMRCLRILSKLMKSLTLGALILWACSRLHDGTNIFSWLSITCQNGLKRKRFPPTTPVLFANSLNLSSPDLVHLELS</sequence>
<gene>
    <name evidence="1" type="ORF">Tci_880210</name>
</gene>
<reference evidence="1" key="1">
    <citation type="journal article" date="2019" name="Sci. Rep.">
        <title>Draft genome of Tanacetum cinerariifolium, the natural source of mosquito coil.</title>
        <authorList>
            <person name="Yamashiro T."/>
            <person name="Shiraishi A."/>
            <person name="Satake H."/>
            <person name="Nakayama K."/>
        </authorList>
    </citation>
    <scope>NUCLEOTIDE SEQUENCE</scope>
</reference>